<dbReference type="SUPFAM" id="SSF50249">
    <property type="entry name" value="Nucleic acid-binding proteins"/>
    <property type="match status" value="1"/>
</dbReference>
<gene>
    <name evidence="1" type="ORF">L228DRAFT_236013</name>
</gene>
<sequence>MRRRVIVLAGAPTSASLDWDAYQYTPHFDESWDFGASYEASSLPAWRILSLAHQHLPSGLSQDDQLSATAYHVPGAKDPDTTSFFTSTELSYYSRASQDVSFEGDETSLLTEEDILSQFYEHSFAVHESALSSQQTTSFHTSMTTTTDSSFMTESEISVRDRQPATVAPLATHLSDLEDIPNAKYLESIAPQTMTVNLIVGVLSIAPPRTIRTRRGGHEVEMVELLVGDETKTGFGINLWLSSVNARDNLRACLHGIRAQDIILLRNVALGTFMGKVYGQSLRKDLTKLDLLFRNVVDLEDVAGPYTPSDLEDDVNQHPQMLKVRRVRNWMMQFVGPTIRPREKKAKRQKLQGISHMMEEELPPDTQ</sequence>
<proteinExistence type="predicted"/>
<protein>
    <recommendedName>
        <fullName evidence="3">Nucleic acid-binding protein</fullName>
    </recommendedName>
</protein>
<dbReference type="GeneID" id="28895919"/>
<dbReference type="EMBL" id="KV407455">
    <property type="protein sequence ID" value="KZF24848.1"/>
    <property type="molecule type" value="Genomic_DNA"/>
</dbReference>
<dbReference type="OrthoDB" id="5378679at2759"/>
<organism evidence="1 2">
    <name type="scientific">Xylona heveae (strain CBS 132557 / TC161)</name>
    <dbReference type="NCBI Taxonomy" id="1328760"/>
    <lineage>
        <taxon>Eukaryota</taxon>
        <taxon>Fungi</taxon>
        <taxon>Dikarya</taxon>
        <taxon>Ascomycota</taxon>
        <taxon>Pezizomycotina</taxon>
        <taxon>Xylonomycetes</taxon>
        <taxon>Xylonales</taxon>
        <taxon>Xylonaceae</taxon>
        <taxon>Xylona</taxon>
    </lineage>
</organism>
<dbReference type="OMA" id="DIVLLRM"/>
<accession>A0A165IG19</accession>
<keyword evidence="2" id="KW-1185">Reference proteome</keyword>
<dbReference type="RefSeq" id="XP_018190403.1">
    <property type="nucleotide sequence ID" value="XM_018330782.1"/>
</dbReference>
<evidence type="ECO:0000313" key="1">
    <source>
        <dbReference type="EMBL" id="KZF24848.1"/>
    </source>
</evidence>
<name>A0A165IG19_XYLHT</name>
<dbReference type="AlphaFoldDB" id="A0A165IG19"/>
<dbReference type="InParanoid" id="A0A165IG19"/>
<dbReference type="InterPro" id="IPR012340">
    <property type="entry name" value="NA-bd_OB-fold"/>
</dbReference>
<dbReference type="Gene3D" id="2.40.50.140">
    <property type="entry name" value="Nucleic acid-binding proteins"/>
    <property type="match status" value="1"/>
</dbReference>
<reference evidence="1 2" key="1">
    <citation type="journal article" date="2016" name="Fungal Biol.">
        <title>The genome of Xylona heveae provides a window into fungal endophytism.</title>
        <authorList>
            <person name="Gazis R."/>
            <person name="Kuo A."/>
            <person name="Riley R."/>
            <person name="LaButti K."/>
            <person name="Lipzen A."/>
            <person name="Lin J."/>
            <person name="Amirebrahimi M."/>
            <person name="Hesse C.N."/>
            <person name="Spatafora J.W."/>
            <person name="Henrissat B."/>
            <person name="Hainaut M."/>
            <person name="Grigoriev I.V."/>
            <person name="Hibbett D.S."/>
        </authorList>
    </citation>
    <scope>NUCLEOTIDE SEQUENCE [LARGE SCALE GENOMIC DNA]</scope>
    <source>
        <strain evidence="1 2">TC161</strain>
    </source>
</reference>
<evidence type="ECO:0000313" key="2">
    <source>
        <dbReference type="Proteomes" id="UP000076632"/>
    </source>
</evidence>
<dbReference type="Proteomes" id="UP000076632">
    <property type="component" value="Unassembled WGS sequence"/>
</dbReference>
<evidence type="ECO:0008006" key="3">
    <source>
        <dbReference type="Google" id="ProtNLM"/>
    </source>
</evidence>